<dbReference type="PANTHER" id="PTHR30367">
    <property type="entry name" value="P-HYDROXYBENZOIC ACID EFFLUX PUMP SUBUNIT AAEA-RELATED"/>
    <property type="match status" value="1"/>
</dbReference>
<dbReference type="Gene3D" id="2.40.30.170">
    <property type="match status" value="1"/>
</dbReference>
<evidence type="ECO:0000256" key="2">
    <source>
        <dbReference type="ARBA" id="ARBA00022692"/>
    </source>
</evidence>
<accession>A0ABS0AHN2</accession>
<dbReference type="Gene3D" id="2.40.50.100">
    <property type="match status" value="1"/>
</dbReference>
<feature type="domain" description="Multidrug resistance protein MdtA-like barrel-sandwich hybrid" evidence="7">
    <location>
        <begin position="54"/>
        <end position="190"/>
    </location>
</feature>
<dbReference type="InterPro" id="IPR050393">
    <property type="entry name" value="MFP_Efflux_Pump"/>
</dbReference>
<keyword evidence="4 6" id="KW-0472">Membrane</keyword>
<dbReference type="InterPro" id="IPR006143">
    <property type="entry name" value="RND_pump_MFP"/>
</dbReference>
<dbReference type="Proteomes" id="UP000644441">
    <property type="component" value="Unassembled WGS sequence"/>
</dbReference>
<dbReference type="NCBIfam" id="TIGR01730">
    <property type="entry name" value="RND_mfp"/>
    <property type="match status" value="1"/>
</dbReference>
<evidence type="ECO:0000256" key="6">
    <source>
        <dbReference type="SAM" id="Phobius"/>
    </source>
</evidence>
<proteinExistence type="inferred from homology"/>
<dbReference type="Pfam" id="PF25917">
    <property type="entry name" value="BSH_RND"/>
    <property type="match status" value="1"/>
</dbReference>
<feature type="transmembrane region" description="Helical" evidence="6">
    <location>
        <begin position="16"/>
        <end position="35"/>
    </location>
</feature>
<evidence type="ECO:0000313" key="10">
    <source>
        <dbReference type="Proteomes" id="UP000644441"/>
    </source>
</evidence>
<dbReference type="InterPro" id="IPR058634">
    <property type="entry name" value="AaeA-lik-b-barrel"/>
</dbReference>
<keyword evidence="5" id="KW-0175">Coiled coil</keyword>
<sequence>MAESRADEGRRRRWRPFLITLVLVAGAALAVWFFWHQYMHTLWTRDARVRAAVIQVAPDVSGPITGLNVSNNARVAQGDPLFVVDPERYRLALHQARAELEHRRLESKLRSDEAARRDRLGRAVSAEEREEATSLADVARADLQAAQAALQKAELDLARTRVSAPADGHVTHLLAHAGDYARAGEPVLTLVDGDSFWVEAYFRETQVHRIRVGDPARVRLLGVDRPLEGRVAGIARGIGNANAVAGGDQGLAEVAPTFEWVRLAQRIPVQIELRAVPESLTLAAGMTASVRILDRD</sequence>
<comment type="similarity">
    <text evidence="1">Belongs to the membrane fusion protein (MFP) (TC 8.A.1) family.</text>
</comment>
<evidence type="ECO:0000256" key="1">
    <source>
        <dbReference type="ARBA" id="ARBA00009477"/>
    </source>
</evidence>
<organism evidence="9 10">
    <name type="scientific">Alloalcanivorax venustensis ISO4</name>
    <dbReference type="NCBI Taxonomy" id="1177184"/>
    <lineage>
        <taxon>Bacteria</taxon>
        <taxon>Pseudomonadati</taxon>
        <taxon>Pseudomonadota</taxon>
        <taxon>Gammaproteobacteria</taxon>
        <taxon>Oceanospirillales</taxon>
        <taxon>Alcanivoracaceae</taxon>
        <taxon>Alloalcanivorax</taxon>
    </lineage>
</organism>
<evidence type="ECO:0000256" key="4">
    <source>
        <dbReference type="ARBA" id="ARBA00023136"/>
    </source>
</evidence>
<dbReference type="RefSeq" id="WP_194856292.1">
    <property type="nucleotide sequence ID" value="NZ_ARXR01000019.1"/>
</dbReference>
<name>A0ABS0AHN2_9GAMM</name>
<protein>
    <submittedName>
        <fullName evidence="9">Secretion protein HlyD</fullName>
    </submittedName>
</protein>
<dbReference type="EMBL" id="ARXR01000019">
    <property type="protein sequence ID" value="MBF5053641.1"/>
    <property type="molecule type" value="Genomic_DNA"/>
</dbReference>
<keyword evidence="10" id="KW-1185">Reference proteome</keyword>
<dbReference type="Pfam" id="PF25963">
    <property type="entry name" value="Beta-barrel_AAEA"/>
    <property type="match status" value="1"/>
</dbReference>
<gene>
    <name evidence="9" type="ORF">ISO4_02243</name>
</gene>
<reference evidence="9 10" key="1">
    <citation type="submission" date="2012-09" db="EMBL/GenBank/DDBJ databases">
        <title>Genome Sequence of alkane-degrading Bacterium Alcanivorax venustensis ISO4.</title>
        <authorList>
            <person name="Lai Q."/>
            <person name="Shao Z."/>
        </authorList>
    </citation>
    <scope>NUCLEOTIDE SEQUENCE [LARGE SCALE GENOMIC DNA]</scope>
    <source>
        <strain evidence="9 10">ISO4</strain>
    </source>
</reference>
<dbReference type="SUPFAM" id="SSF111369">
    <property type="entry name" value="HlyD-like secretion proteins"/>
    <property type="match status" value="1"/>
</dbReference>
<dbReference type="GeneID" id="99766823"/>
<dbReference type="PANTHER" id="PTHR30367:SF12">
    <property type="entry name" value="P-HYDROXYBENZOIC ACID EFFLUX PUMP SUBUNIT AAEA"/>
    <property type="match status" value="1"/>
</dbReference>
<feature type="coiled-coil region" evidence="5">
    <location>
        <begin position="95"/>
        <end position="163"/>
    </location>
</feature>
<evidence type="ECO:0000313" key="9">
    <source>
        <dbReference type="EMBL" id="MBF5053641.1"/>
    </source>
</evidence>
<comment type="caution">
    <text evidence="9">The sequence shown here is derived from an EMBL/GenBank/DDBJ whole genome shotgun (WGS) entry which is preliminary data.</text>
</comment>
<evidence type="ECO:0000259" key="8">
    <source>
        <dbReference type="Pfam" id="PF25963"/>
    </source>
</evidence>
<feature type="domain" description="p-hydroxybenzoic acid efflux pump subunit AaeA-like beta-barrel" evidence="8">
    <location>
        <begin position="195"/>
        <end position="292"/>
    </location>
</feature>
<evidence type="ECO:0000256" key="3">
    <source>
        <dbReference type="ARBA" id="ARBA00022989"/>
    </source>
</evidence>
<evidence type="ECO:0000259" key="7">
    <source>
        <dbReference type="Pfam" id="PF25917"/>
    </source>
</evidence>
<evidence type="ECO:0000256" key="5">
    <source>
        <dbReference type="SAM" id="Coils"/>
    </source>
</evidence>
<keyword evidence="3 6" id="KW-1133">Transmembrane helix</keyword>
<dbReference type="InterPro" id="IPR058625">
    <property type="entry name" value="MdtA-like_BSH"/>
</dbReference>
<keyword evidence="2 6" id="KW-0812">Transmembrane</keyword>